<feature type="region of interest" description="Disordered" evidence="1">
    <location>
        <begin position="48"/>
        <end position="92"/>
    </location>
</feature>
<dbReference type="AlphaFoldDB" id="A0A8J4Y7J0"/>
<reference evidence="2" key="1">
    <citation type="submission" date="2020-07" db="EMBL/GenBank/DDBJ databases">
        <title>The High-quality genome of the commercially important snow crab, Chionoecetes opilio.</title>
        <authorList>
            <person name="Jeong J.-H."/>
            <person name="Ryu S."/>
        </authorList>
    </citation>
    <scope>NUCLEOTIDE SEQUENCE</scope>
    <source>
        <strain evidence="2">MADBK_172401_WGS</strain>
        <tissue evidence="2">Digestive gland</tissue>
    </source>
</reference>
<name>A0A8J4Y7J0_CHIOP</name>
<gene>
    <name evidence="2" type="ORF">GWK47_005801</name>
</gene>
<proteinExistence type="predicted"/>
<evidence type="ECO:0000256" key="1">
    <source>
        <dbReference type="SAM" id="MobiDB-lite"/>
    </source>
</evidence>
<feature type="compositionally biased region" description="Polar residues" evidence="1">
    <location>
        <begin position="50"/>
        <end position="67"/>
    </location>
</feature>
<dbReference type="Proteomes" id="UP000770661">
    <property type="component" value="Unassembled WGS sequence"/>
</dbReference>
<sequence length="369" mass="40012">MDPWSGGQQLVRKQLKYKCLDEAHGWRCYRGRGAPPVLLACVQGGGRTPQGGSTWTSGDKVTITRSHQPPPQTHIIDGAPPPRPGPHGPSMRSRRGWVLRGGPALFCPIIAGSPDSVVGQPTCRAPGGCPFCMSPPPKLAEGRVVAPKFSLVIDTLRQLCSTTQSERSTAPTRCLDSENITKCHSITGLSGVGFNSPPIGRQLYTLWFHLLDVRDSGRENVPHPGHAAPKVRWCWLARERGTSTASPLVSTVLVLRVATLGGCRSPARCGTPSHLCLVEYHKRRDIPAVVPVSREDSPARTGWGVWGVCSIHRRRARRGNAVQPPSVRGCARHPERAAYSKKGLYLGLIEQELPSPVEESGYPSRAETL</sequence>
<keyword evidence="3" id="KW-1185">Reference proteome</keyword>
<evidence type="ECO:0000313" key="3">
    <source>
        <dbReference type="Proteomes" id="UP000770661"/>
    </source>
</evidence>
<protein>
    <submittedName>
        <fullName evidence="2">Uncharacterized protein</fullName>
    </submittedName>
</protein>
<accession>A0A8J4Y7J0</accession>
<dbReference type="EMBL" id="JACEEZ010008970">
    <property type="protein sequence ID" value="KAG0722873.1"/>
    <property type="molecule type" value="Genomic_DNA"/>
</dbReference>
<comment type="caution">
    <text evidence="2">The sequence shown here is derived from an EMBL/GenBank/DDBJ whole genome shotgun (WGS) entry which is preliminary data.</text>
</comment>
<evidence type="ECO:0000313" key="2">
    <source>
        <dbReference type="EMBL" id="KAG0722873.1"/>
    </source>
</evidence>
<organism evidence="2 3">
    <name type="scientific">Chionoecetes opilio</name>
    <name type="common">Atlantic snow crab</name>
    <name type="synonym">Cancer opilio</name>
    <dbReference type="NCBI Taxonomy" id="41210"/>
    <lineage>
        <taxon>Eukaryota</taxon>
        <taxon>Metazoa</taxon>
        <taxon>Ecdysozoa</taxon>
        <taxon>Arthropoda</taxon>
        <taxon>Crustacea</taxon>
        <taxon>Multicrustacea</taxon>
        <taxon>Malacostraca</taxon>
        <taxon>Eumalacostraca</taxon>
        <taxon>Eucarida</taxon>
        <taxon>Decapoda</taxon>
        <taxon>Pleocyemata</taxon>
        <taxon>Brachyura</taxon>
        <taxon>Eubrachyura</taxon>
        <taxon>Majoidea</taxon>
        <taxon>Majidae</taxon>
        <taxon>Chionoecetes</taxon>
    </lineage>
</organism>